<evidence type="ECO:0000313" key="2">
    <source>
        <dbReference type="Proteomes" id="UP000310108"/>
    </source>
</evidence>
<sequence length="67" mass="6850">MAGRDAGGGPRVLWLPGVGAVGGAGRHRRGRAVDMLLTANTTGRPCGEDNVDAHRGNFLPAAAWLGD</sequence>
<reference evidence="1 2" key="1">
    <citation type="journal article" date="2019" name="PLoS ONE">
        <title>Comparative genome analysis indicates high evolutionary potential of pathogenicity genes in Colletotrichum tanaceti.</title>
        <authorList>
            <person name="Lelwala R.V."/>
            <person name="Korhonen P.K."/>
            <person name="Young N.D."/>
            <person name="Scott J.B."/>
            <person name="Ades P.A."/>
            <person name="Gasser R.B."/>
            <person name="Taylor P.W.J."/>
        </authorList>
    </citation>
    <scope>NUCLEOTIDE SEQUENCE [LARGE SCALE GENOMIC DNA]</scope>
    <source>
        <strain evidence="1">BRIP57314</strain>
    </source>
</reference>
<protein>
    <submittedName>
        <fullName evidence="1">Uncharacterized protein</fullName>
    </submittedName>
</protein>
<dbReference type="AlphaFoldDB" id="A0A4U6XKH9"/>
<dbReference type="Proteomes" id="UP000310108">
    <property type="component" value="Unassembled WGS sequence"/>
</dbReference>
<organism evidence="1 2">
    <name type="scientific">Colletotrichum tanaceti</name>
    <dbReference type="NCBI Taxonomy" id="1306861"/>
    <lineage>
        <taxon>Eukaryota</taxon>
        <taxon>Fungi</taxon>
        <taxon>Dikarya</taxon>
        <taxon>Ascomycota</taxon>
        <taxon>Pezizomycotina</taxon>
        <taxon>Sordariomycetes</taxon>
        <taxon>Hypocreomycetidae</taxon>
        <taxon>Glomerellales</taxon>
        <taxon>Glomerellaceae</taxon>
        <taxon>Colletotrichum</taxon>
        <taxon>Colletotrichum destructivum species complex</taxon>
    </lineage>
</organism>
<accession>A0A4U6XKH9</accession>
<comment type="caution">
    <text evidence="1">The sequence shown here is derived from an EMBL/GenBank/DDBJ whole genome shotgun (WGS) entry which is preliminary data.</text>
</comment>
<evidence type="ECO:0000313" key="1">
    <source>
        <dbReference type="EMBL" id="TKW55297.1"/>
    </source>
</evidence>
<dbReference type="EMBL" id="PJEX01000104">
    <property type="protein sequence ID" value="TKW55297.1"/>
    <property type="molecule type" value="Genomic_DNA"/>
</dbReference>
<gene>
    <name evidence="1" type="ORF">CTA1_964</name>
</gene>
<keyword evidence="2" id="KW-1185">Reference proteome</keyword>
<proteinExistence type="predicted"/>
<name>A0A4U6XKH9_9PEZI</name>